<evidence type="ECO:0000313" key="6">
    <source>
        <dbReference type="EMBL" id="KAF2458528.1"/>
    </source>
</evidence>
<reference evidence="6" key="1">
    <citation type="journal article" date="2020" name="Stud. Mycol.">
        <title>101 Dothideomycetes genomes: a test case for predicting lifestyles and emergence of pathogens.</title>
        <authorList>
            <person name="Haridas S."/>
            <person name="Albert R."/>
            <person name="Binder M."/>
            <person name="Bloem J."/>
            <person name="Labutti K."/>
            <person name="Salamov A."/>
            <person name="Andreopoulos B."/>
            <person name="Baker S."/>
            <person name="Barry K."/>
            <person name="Bills G."/>
            <person name="Bluhm B."/>
            <person name="Cannon C."/>
            <person name="Castanera R."/>
            <person name="Culley D."/>
            <person name="Daum C."/>
            <person name="Ezra D."/>
            <person name="Gonzalez J."/>
            <person name="Henrissat B."/>
            <person name="Kuo A."/>
            <person name="Liang C."/>
            <person name="Lipzen A."/>
            <person name="Lutzoni F."/>
            <person name="Magnuson J."/>
            <person name="Mondo S."/>
            <person name="Nolan M."/>
            <person name="Ohm R."/>
            <person name="Pangilinan J."/>
            <person name="Park H.-J."/>
            <person name="Ramirez L."/>
            <person name="Alfaro M."/>
            <person name="Sun H."/>
            <person name="Tritt A."/>
            <person name="Yoshinaga Y."/>
            <person name="Zwiers L.-H."/>
            <person name="Turgeon B."/>
            <person name="Goodwin S."/>
            <person name="Spatafora J."/>
            <person name="Crous P."/>
            <person name="Grigoriev I."/>
        </authorList>
    </citation>
    <scope>NUCLEOTIDE SEQUENCE</scope>
    <source>
        <strain evidence="6">ATCC 16933</strain>
    </source>
</reference>
<dbReference type="NCBIfam" id="TIGR00756">
    <property type="entry name" value="PPR"/>
    <property type="match status" value="1"/>
</dbReference>
<evidence type="ECO:0008006" key="8">
    <source>
        <dbReference type="Google" id="ProtNLM"/>
    </source>
</evidence>
<comment type="function">
    <text evidence="3">Regulates mitochondrial small subunit maturation by controlling 15S rRNA 5'-end processing. Localizes to the 5' precursor of the 15S rRNA in a position that is subsequently occupied by mS47 in the mature yeast mtSSU. Uses structure and sequence-specific RNA recognition, binding to a single-stranded region of the precursor and specifically recognizing bases -6 to -1. The exchange of Ccm1 for mS47 is coupled to the irreversible removal of precursor rRNA that is accompanied by conformational changes of the mitoribosomal proteins uS5m and mS26. These conformational changes signal completion of 5'-end rRNA processing through protection of the mature 5'-end of the 15S rRNA and stabilization of mS47. The removal of the 5' precursor together with the dissociation of Ccm1 may be catalyzed by the 5'-3' exoribonuclease Pet127. Involved in the specific removal of group I introns in mitochondrial encoded transcripts.</text>
</comment>
<dbReference type="GO" id="GO:0031930">
    <property type="term" value="P:mitochondria-nucleus signaling pathway"/>
    <property type="evidence" value="ECO:0007669"/>
    <property type="project" value="TreeGrafter"/>
</dbReference>
<dbReference type="InterPro" id="IPR002885">
    <property type="entry name" value="PPR_rpt"/>
</dbReference>
<dbReference type="Gene3D" id="1.25.40.10">
    <property type="entry name" value="Tetratricopeptide repeat domain"/>
    <property type="match status" value="1"/>
</dbReference>
<dbReference type="PANTHER" id="PTHR47936">
    <property type="entry name" value="PPR_LONG DOMAIN-CONTAINING PROTEIN"/>
    <property type="match status" value="1"/>
</dbReference>
<dbReference type="AlphaFoldDB" id="A0A6A6P437"/>
<dbReference type="PROSITE" id="PS51375">
    <property type="entry name" value="PPR"/>
    <property type="match status" value="1"/>
</dbReference>
<dbReference type="Pfam" id="PF13041">
    <property type="entry name" value="PPR_2"/>
    <property type="match status" value="1"/>
</dbReference>
<dbReference type="OrthoDB" id="185373at2759"/>
<comment type="subunit">
    <text evidence="4">Binds to mitochondrial small subunit 15S rRNA.</text>
</comment>
<keyword evidence="2" id="KW-0677">Repeat</keyword>
<protein>
    <recommendedName>
        <fullName evidence="8">Pentacotripeptide-repeat region of PRORP domain-containing protein</fullName>
    </recommendedName>
</protein>
<comment type="similarity">
    <text evidence="1">Belongs to the CCM1 family.</text>
</comment>
<evidence type="ECO:0000256" key="1">
    <source>
        <dbReference type="ARBA" id="ARBA00006192"/>
    </source>
</evidence>
<evidence type="ECO:0000256" key="3">
    <source>
        <dbReference type="ARBA" id="ARBA00044493"/>
    </source>
</evidence>
<evidence type="ECO:0000256" key="5">
    <source>
        <dbReference type="PROSITE-ProRule" id="PRU00708"/>
    </source>
</evidence>
<organism evidence="6 7">
    <name type="scientific">Lineolata rhizophorae</name>
    <dbReference type="NCBI Taxonomy" id="578093"/>
    <lineage>
        <taxon>Eukaryota</taxon>
        <taxon>Fungi</taxon>
        <taxon>Dikarya</taxon>
        <taxon>Ascomycota</taxon>
        <taxon>Pezizomycotina</taxon>
        <taxon>Dothideomycetes</taxon>
        <taxon>Dothideomycetes incertae sedis</taxon>
        <taxon>Lineolatales</taxon>
        <taxon>Lineolataceae</taxon>
        <taxon>Lineolata</taxon>
    </lineage>
</organism>
<keyword evidence="7" id="KW-1185">Reference proteome</keyword>
<dbReference type="Proteomes" id="UP000799766">
    <property type="component" value="Unassembled WGS sequence"/>
</dbReference>
<proteinExistence type="inferred from homology"/>
<evidence type="ECO:0000256" key="4">
    <source>
        <dbReference type="ARBA" id="ARBA00044511"/>
    </source>
</evidence>
<name>A0A6A6P437_9PEZI</name>
<evidence type="ECO:0000313" key="7">
    <source>
        <dbReference type="Proteomes" id="UP000799766"/>
    </source>
</evidence>
<dbReference type="EMBL" id="MU001677">
    <property type="protein sequence ID" value="KAF2458528.1"/>
    <property type="molecule type" value="Genomic_DNA"/>
</dbReference>
<gene>
    <name evidence="6" type="ORF">BDY21DRAFT_362772</name>
</gene>
<accession>A0A6A6P437</accession>
<dbReference type="PANTHER" id="PTHR47936:SF1">
    <property type="entry name" value="PENTATRICOPEPTIDE REPEAT-CONTAINING PROTEIN GUN1, CHLOROPLASTIC"/>
    <property type="match status" value="1"/>
</dbReference>
<dbReference type="InterPro" id="IPR011990">
    <property type="entry name" value="TPR-like_helical_dom_sf"/>
</dbReference>
<feature type="repeat" description="PPR" evidence="5">
    <location>
        <begin position="128"/>
        <end position="162"/>
    </location>
</feature>
<evidence type="ECO:0000256" key="2">
    <source>
        <dbReference type="ARBA" id="ARBA00022737"/>
    </source>
</evidence>
<sequence>MRFLVKHRKLREARKVLEQAESAGTLFSADLYNVLLESAARAEDPYNYVLLLEDLVRKVEPNWFTWLTLLIGTPSLSRKLNIIRVMDSIGLRPDLSALRKMMREVGALIAVALLDKGSPMRDIIARFDKALANEFVKDLCKRGDMNAALCVLNVMSDRGLRPNNVSLNTLLTWCTLHRNDRGAVDVVDRTRDWHQQCLRFVVGIHNEKSQTEPINRAAFAAQEMIENDRVVYRHFRPQKPFAEDLARALELDKEWVDMQTWRNDLEWKISHGIHVSIQPLPGHSIDDRTGSPGAI</sequence>